<evidence type="ECO:0000256" key="1">
    <source>
        <dbReference type="SAM" id="MobiDB-lite"/>
    </source>
</evidence>
<sequence length="163" mass="18504">MTEFRRIHVAILFAMVYGLKGVWKHIMGAHIVVVVVCLGIIYIGKLRQPKDPLDVALAKLDSEETDARLAYEASTQRTFIRPTHFTVPEEERGIFMPRHGKYSSLLGGSREQRVKFIQKKTAETTPKMTTTEQPPVETLLESIAEDAPPSKAKRRQKRAFVNN</sequence>
<keyword evidence="2" id="KW-0472">Membrane</keyword>
<dbReference type="VEuPathDB" id="FungiDB:SDRG_11572"/>
<name>T0RLG3_SAPDV</name>
<keyword evidence="4" id="KW-1185">Reference proteome</keyword>
<gene>
    <name evidence="3" type="ORF">SDRG_11572</name>
</gene>
<keyword evidence="2" id="KW-0812">Transmembrane</keyword>
<dbReference type="OrthoDB" id="71474at2759"/>
<dbReference type="GeneID" id="19952299"/>
<dbReference type="Proteomes" id="UP000030762">
    <property type="component" value="Unassembled WGS sequence"/>
</dbReference>
<dbReference type="InParanoid" id="T0RLG3"/>
<keyword evidence="2" id="KW-1133">Transmembrane helix</keyword>
<evidence type="ECO:0000313" key="4">
    <source>
        <dbReference type="Proteomes" id="UP000030762"/>
    </source>
</evidence>
<feature type="region of interest" description="Disordered" evidence="1">
    <location>
        <begin position="141"/>
        <end position="163"/>
    </location>
</feature>
<dbReference type="AlphaFoldDB" id="T0RLG3"/>
<evidence type="ECO:0000256" key="2">
    <source>
        <dbReference type="SAM" id="Phobius"/>
    </source>
</evidence>
<feature type="compositionally biased region" description="Basic residues" evidence="1">
    <location>
        <begin position="151"/>
        <end position="163"/>
    </location>
</feature>
<dbReference type="EMBL" id="JH767173">
    <property type="protein sequence ID" value="EQC30812.1"/>
    <property type="molecule type" value="Genomic_DNA"/>
</dbReference>
<reference evidence="3 4" key="1">
    <citation type="submission" date="2012-04" db="EMBL/GenBank/DDBJ databases">
        <title>The Genome Sequence of Saprolegnia declina VS20.</title>
        <authorList>
            <consortium name="The Broad Institute Genome Sequencing Platform"/>
            <person name="Russ C."/>
            <person name="Nusbaum C."/>
            <person name="Tyler B."/>
            <person name="van West P."/>
            <person name="Dieguez-Uribeondo J."/>
            <person name="de Bruijn I."/>
            <person name="Tripathy S."/>
            <person name="Jiang R."/>
            <person name="Young S.K."/>
            <person name="Zeng Q."/>
            <person name="Gargeya S."/>
            <person name="Fitzgerald M."/>
            <person name="Haas B."/>
            <person name="Abouelleil A."/>
            <person name="Alvarado L."/>
            <person name="Arachchi H.M."/>
            <person name="Berlin A."/>
            <person name="Chapman S.B."/>
            <person name="Goldberg J."/>
            <person name="Griggs A."/>
            <person name="Gujja S."/>
            <person name="Hansen M."/>
            <person name="Howarth C."/>
            <person name="Imamovic A."/>
            <person name="Larimer J."/>
            <person name="McCowen C."/>
            <person name="Montmayeur A."/>
            <person name="Murphy C."/>
            <person name="Neiman D."/>
            <person name="Pearson M."/>
            <person name="Priest M."/>
            <person name="Roberts A."/>
            <person name="Saif S."/>
            <person name="Shea T."/>
            <person name="Sisk P."/>
            <person name="Sykes S."/>
            <person name="Wortman J."/>
            <person name="Nusbaum C."/>
            <person name="Birren B."/>
        </authorList>
    </citation>
    <scope>NUCLEOTIDE SEQUENCE [LARGE SCALE GENOMIC DNA]</scope>
    <source>
        <strain evidence="3 4">VS20</strain>
    </source>
</reference>
<evidence type="ECO:0000313" key="3">
    <source>
        <dbReference type="EMBL" id="EQC30812.1"/>
    </source>
</evidence>
<dbReference type="RefSeq" id="XP_008615836.1">
    <property type="nucleotide sequence ID" value="XM_008617614.1"/>
</dbReference>
<organism evidence="3 4">
    <name type="scientific">Saprolegnia diclina (strain VS20)</name>
    <dbReference type="NCBI Taxonomy" id="1156394"/>
    <lineage>
        <taxon>Eukaryota</taxon>
        <taxon>Sar</taxon>
        <taxon>Stramenopiles</taxon>
        <taxon>Oomycota</taxon>
        <taxon>Saprolegniomycetes</taxon>
        <taxon>Saprolegniales</taxon>
        <taxon>Saprolegniaceae</taxon>
        <taxon>Saprolegnia</taxon>
    </lineage>
</organism>
<feature type="transmembrane region" description="Helical" evidence="2">
    <location>
        <begin position="22"/>
        <end position="43"/>
    </location>
</feature>
<dbReference type="OMA" id="FIRPTHF"/>
<accession>T0RLG3</accession>
<protein>
    <submittedName>
        <fullName evidence="3">Uncharacterized protein</fullName>
    </submittedName>
</protein>
<proteinExistence type="predicted"/>